<dbReference type="Proteomes" id="UP001208570">
    <property type="component" value="Unassembled WGS sequence"/>
</dbReference>
<dbReference type="EMBL" id="JAODUP010000111">
    <property type="protein sequence ID" value="KAK2161698.1"/>
    <property type="molecule type" value="Genomic_DNA"/>
</dbReference>
<accession>A0AAD9K093</accession>
<reference evidence="1" key="1">
    <citation type="journal article" date="2023" name="Mol. Biol. Evol.">
        <title>Third-Generation Sequencing Reveals the Adaptive Role of the Epigenome in Three Deep-Sea Polychaetes.</title>
        <authorList>
            <person name="Perez M."/>
            <person name="Aroh O."/>
            <person name="Sun Y."/>
            <person name="Lan Y."/>
            <person name="Juniper S.K."/>
            <person name="Young C.R."/>
            <person name="Angers B."/>
            <person name="Qian P.Y."/>
        </authorList>
    </citation>
    <scope>NUCLEOTIDE SEQUENCE</scope>
    <source>
        <strain evidence="1">P08H-3</strain>
    </source>
</reference>
<keyword evidence="2" id="KW-1185">Reference proteome</keyword>
<proteinExistence type="predicted"/>
<name>A0AAD9K093_9ANNE</name>
<protein>
    <submittedName>
        <fullName evidence="1">Uncharacterized protein</fullName>
    </submittedName>
</protein>
<comment type="caution">
    <text evidence="1">The sequence shown here is derived from an EMBL/GenBank/DDBJ whole genome shotgun (WGS) entry which is preliminary data.</text>
</comment>
<evidence type="ECO:0000313" key="2">
    <source>
        <dbReference type="Proteomes" id="UP001208570"/>
    </source>
</evidence>
<organism evidence="1 2">
    <name type="scientific">Paralvinella palmiformis</name>
    <dbReference type="NCBI Taxonomy" id="53620"/>
    <lineage>
        <taxon>Eukaryota</taxon>
        <taxon>Metazoa</taxon>
        <taxon>Spiralia</taxon>
        <taxon>Lophotrochozoa</taxon>
        <taxon>Annelida</taxon>
        <taxon>Polychaeta</taxon>
        <taxon>Sedentaria</taxon>
        <taxon>Canalipalpata</taxon>
        <taxon>Terebellida</taxon>
        <taxon>Terebelliformia</taxon>
        <taxon>Alvinellidae</taxon>
        <taxon>Paralvinella</taxon>
    </lineage>
</organism>
<dbReference type="PANTHER" id="PTHR33480:SF1">
    <property type="entry name" value="TYR RECOMBINASE DOMAIN-CONTAINING PROTEIN"/>
    <property type="match status" value="1"/>
</dbReference>
<gene>
    <name evidence="1" type="ORF">LSH36_111g02017</name>
</gene>
<dbReference type="PANTHER" id="PTHR33480">
    <property type="entry name" value="SET DOMAIN-CONTAINING PROTEIN-RELATED"/>
    <property type="match status" value="1"/>
</dbReference>
<sequence>MGNLFITFQQHNIEQSEANNVATSSETHSQKHLIVTMLDMFRRDTWNILRCAIISSTTADNGNVKYGSNNTVYYLLLKVADILRGESLTMDGRDITTKEMEHFTKILRLNQISVFGDAMYLINKSRQEMLRLPERLPEEESLEKLRDFTLDRLKVLTESEGAQCSKPDFVEITDLICARLTLFNARPGRESSRLTIATWTEDHNISYQKKKGNFSGDGNHVRNRERKPPSVLYDTEGLRSRGDVCLPFMLALKSLFLCSHGASEIVNEETYQRPLAVMALTTVGVHLMQVDKSRNMHAETTTFIREKETSPEIPAIDIEGSTCICSSPDQSSITSQTDTITFARFRWNSMQTNIVNNEFKKWIQQPSRNKGLRDQPAIFFANDDNASDFEGF</sequence>
<dbReference type="AlphaFoldDB" id="A0AAD9K093"/>
<evidence type="ECO:0000313" key="1">
    <source>
        <dbReference type="EMBL" id="KAK2161698.1"/>
    </source>
</evidence>